<name>A0ACB5STK4_AMBMO</name>
<accession>A0ACB5STK4</accession>
<comment type="caution">
    <text evidence="1">The sequence shown here is derived from an EMBL/GenBank/DDBJ whole genome shotgun (WGS) entry which is preliminary data.</text>
</comment>
<dbReference type="Proteomes" id="UP001165064">
    <property type="component" value="Unassembled WGS sequence"/>
</dbReference>
<sequence>MDMDDDDAFLYGDQNGQSNDSPAQPTVSDDATTANNEPQQPIEPQTEGAPTPELEDSEEDEYEDDSDSDDDVEFIIGDIESKSQAPEKKLDTDSTSEQTQQTVPILTESAGLDINTVAQYEEIPLTQLTLSELKDKPWRLPGADLSDYFNYGFDEISWLAYCAKQDKLHSEFNPAKVMTELLNSGCQLPPTLQSMMPPGAGAAPGAGANGLPPFMMPPIGMPFMPGMPNMPNMPSIPNMSNMPNMPNMPNIPNMPNMSNMPNMPNMNMFNNNNNSNNNNSNNNNGNSNNTNSNNATPSMVPAGLNLPARLPSRPPSQSMTPEPVGSRNGAFNARDQADKEAENKALGGGNNRGSAGNYRTDRNNRRRPVRQ</sequence>
<evidence type="ECO:0000313" key="2">
    <source>
        <dbReference type="Proteomes" id="UP001165064"/>
    </source>
</evidence>
<reference evidence="1" key="1">
    <citation type="submission" date="2023-04" db="EMBL/GenBank/DDBJ databases">
        <title>Ambrosiozyma monospora NBRC 10751.</title>
        <authorList>
            <person name="Ichikawa N."/>
            <person name="Sato H."/>
            <person name="Tonouchi N."/>
        </authorList>
    </citation>
    <scope>NUCLEOTIDE SEQUENCE</scope>
    <source>
        <strain evidence="1">NBRC 10751</strain>
    </source>
</reference>
<dbReference type="EMBL" id="BSXS01000361">
    <property type="protein sequence ID" value="GME72168.1"/>
    <property type="molecule type" value="Genomic_DNA"/>
</dbReference>
<keyword evidence="2" id="KW-1185">Reference proteome</keyword>
<organism evidence="1 2">
    <name type="scientific">Ambrosiozyma monospora</name>
    <name type="common">Yeast</name>
    <name type="synonym">Endomycopsis monosporus</name>
    <dbReference type="NCBI Taxonomy" id="43982"/>
    <lineage>
        <taxon>Eukaryota</taxon>
        <taxon>Fungi</taxon>
        <taxon>Dikarya</taxon>
        <taxon>Ascomycota</taxon>
        <taxon>Saccharomycotina</taxon>
        <taxon>Pichiomycetes</taxon>
        <taxon>Pichiales</taxon>
        <taxon>Pichiaceae</taxon>
        <taxon>Ambrosiozyma</taxon>
    </lineage>
</organism>
<proteinExistence type="predicted"/>
<gene>
    <name evidence="1" type="ORF">Amon02_000087400</name>
</gene>
<protein>
    <submittedName>
        <fullName evidence="1">Unnamed protein product</fullName>
    </submittedName>
</protein>
<evidence type="ECO:0000313" key="1">
    <source>
        <dbReference type="EMBL" id="GME72168.1"/>
    </source>
</evidence>